<feature type="region of interest" description="Disordered" evidence="1">
    <location>
        <begin position="29"/>
        <end position="59"/>
    </location>
</feature>
<reference evidence="5" key="1">
    <citation type="submission" date="2011-07" db="EMBL/GenBank/DDBJ databases">
        <authorList>
            <consortium name="Caenorhabditis brenneri Sequencing and Analysis Consortium"/>
            <person name="Wilson R.K."/>
        </authorList>
    </citation>
    <scope>NUCLEOTIDE SEQUENCE [LARGE SCALE GENOMIC DNA]</scope>
    <source>
        <strain evidence="5">PB2801</strain>
    </source>
</reference>
<dbReference type="SMART" id="SM01048">
    <property type="entry name" value="C6"/>
    <property type="match status" value="1"/>
</dbReference>
<dbReference type="Proteomes" id="UP000008068">
    <property type="component" value="Unassembled WGS sequence"/>
</dbReference>
<protein>
    <recommendedName>
        <fullName evidence="3">C6 domain-containing protein</fullName>
    </recommendedName>
</protein>
<proteinExistence type="predicted"/>
<dbReference type="AlphaFoldDB" id="G0P545"/>
<evidence type="ECO:0000256" key="1">
    <source>
        <dbReference type="SAM" id="MobiDB-lite"/>
    </source>
</evidence>
<feature type="signal peptide" evidence="2">
    <location>
        <begin position="1"/>
        <end position="23"/>
    </location>
</feature>
<dbReference type="InParanoid" id="G0P545"/>
<feature type="compositionally biased region" description="Acidic residues" evidence="1">
    <location>
        <begin position="41"/>
        <end position="58"/>
    </location>
</feature>
<dbReference type="EMBL" id="GL380074">
    <property type="protein sequence ID" value="EGT45212.1"/>
    <property type="molecule type" value="Genomic_DNA"/>
</dbReference>
<dbReference type="HOGENOM" id="CLU_074197_1_0_1"/>
<dbReference type="Pfam" id="PF01681">
    <property type="entry name" value="C6"/>
    <property type="match status" value="1"/>
</dbReference>
<evidence type="ECO:0000313" key="5">
    <source>
        <dbReference type="Proteomes" id="UP000008068"/>
    </source>
</evidence>
<name>G0P545_CAEBE</name>
<accession>G0P545</accession>
<keyword evidence="2" id="KW-0732">Signal</keyword>
<keyword evidence="5" id="KW-1185">Reference proteome</keyword>
<dbReference type="OrthoDB" id="5875578at2759"/>
<sequence length="178" mass="19103">MQYFLTLTFLLSAEFVIVESCIATSPTTGAVSTAAPVTDEPVTDEPVTDEPVTDEPVTEDPLRRCAPTAINFGTGDDKTPQVDIDVTYSNYVSTQVGDTLETTNTMQISCTATGGLFANMIFDNGIVPVEAEVIPRPTTVTVNAGCSSVDMVWNYVVTFNGQLLEIPFTGVECQQTPF</sequence>
<feature type="domain" description="C6" evidence="3">
    <location>
        <begin position="65"/>
        <end position="173"/>
    </location>
</feature>
<organism evidence="5">
    <name type="scientific">Caenorhabditis brenneri</name>
    <name type="common">Nematode worm</name>
    <dbReference type="NCBI Taxonomy" id="135651"/>
    <lineage>
        <taxon>Eukaryota</taxon>
        <taxon>Metazoa</taxon>
        <taxon>Ecdysozoa</taxon>
        <taxon>Nematoda</taxon>
        <taxon>Chromadorea</taxon>
        <taxon>Rhabditida</taxon>
        <taxon>Rhabditina</taxon>
        <taxon>Rhabditomorpha</taxon>
        <taxon>Rhabditoidea</taxon>
        <taxon>Rhabditidae</taxon>
        <taxon>Peloderinae</taxon>
        <taxon>Caenorhabditis</taxon>
    </lineage>
</organism>
<evidence type="ECO:0000259" key="3">
    <source>
        <dbReference type="SMART" id="SM01048"/>
    </source>
</evidence>
<gene>
    <name evidence="4" type="ORF">CAEBREN_29079</name>
</gene>
<evidence type="ECO:0000256" key="2">
    <source>
        <dbReference type="SAM" id="SignalP"/>
    </source>
</evidence>
<feature type="chain" id="PRO_5003406785" description="C6 domain-containing protein" evidence="2">
    <location>
        <begin position="24"/>
        <end position="178"/>
    </location>
</feature>
<dbReference type="InterPro" id="IPR002601">
    <property type="entry name" value="C6_domain"/>
</dbReference>
<evidence type="ECO:0000313" key="4">
    <source>
        <dbReference type="EMBL" id="EGT45212.1"/>
    </source>
</evidence>